<evidence type="ECO:0000256" key="6">
    <source>
        <dbReference type="ARBA" id="ARBA00022801"/>
    </source>
</evidence>
<proteinExistence type="inferred from homology"/>
<protein>
    <recommendedName>
        <fullName evidence="8">DDE Tnp4 domain-containing protein</fullName>
    </recommendedName>
</protein>
<evidence type="ECO:0000256" key="2">
    <source>
        <dbReference type="ARBA" id="ARBA00004123"/>
    </source>
</evidence>
<evidence type="ECO:0000313" key="10">
    <source>
        <dbReference type="Proteomes" id="UP001153954"/>
    </source>
</evidence>
<evidence type="ECO:0000256" key="3">
    <source>
        <dbReference type="ARBA" id="ARBA00006958"/>
    </source>
</evidence>
<dbReference type="GO" id="GO:0016787">
    <property type="term" value="F:hydrolase activity"/>
    <property type="evidence" value="ECO:0007669"/>
    <property type="project" value="UniProtKB-KW"/>
</dbReference>
<evidence type="ECO:0000313" key="9">
    <source>
        <dbReference type="EMBL" id="CAH2099208.1"/>
    </source>
</evidence>
<evidence type="ECO:0000259" key="8">
    <source>
        <dbReference type="Pfam" id="PF13359"/>
    </source>
</evidence>
<keyword evidence="4" id="KW-0540">Nuclease</keyword>
<gene>
    <name evidence="9" type="ORF">EEDITHA_LOCUS14223</name>
</gene>
<keyword evidence="7" id="KW-0539">Nucleus</keyword>
<evidence type="ECO:0000256" key="7">
    <source>
        <dbReference type="ARBA" id="ARBA00023242"/>
    </source>
</evidence>
<dbReference type="GO" id="GO:0005634">
    <property type="term" value="C:nucleus"/>
    <property type="evidence" value="ECO:0007669"/>
    <property type="project" value="UniProtKB-SubCell"/>
</dbReference>
<dbReference type="AlphaFoldDB" id="A0AAU9UJA4"/>
<dbReference type="InterPro" id="IPR045249">
    <property type="entry name" value="HARBI1-like"/>
</dbReference>
<reference evidence="9" key="1">
    <citation type="submission" date="2022-03" db="EMBL/GenBank/DDBJ databases">
        <authorList>
            <person name="Tunstrom K."/>
        </authorList>
    </citation>
    <scope>NUCLEOTIDE SEQUENCE</scope>
</reference>
<comment type="similarity">
    <text evidence="3">Belongs to the HARBI1 family.</text>
</comment>
<dbReference type="InterPro" id="IPR027806">
    <property type="entry name" value="HARBI1_dom"/>
</dbReference>
<dbReference type="GO" id="GO:0004518">
    <property type="term" value="F:nuclease activity"/>
    <property type="evidence" value="ECO:0007669"/>
    <property type="project" value="UniProtKB-KW"/>
</dbReference>
<dbReference type="PANTHER" id="PTHR22930:SF289">
    <property type="entry name" value="DDE TNP4 DOMAIN-CONTAINING PROTEIN-RELATED"/>
    <property type="match status" value="1"/>
</dbReference>
<sequence length="353" mass="40821">MNAYEIFEFLEADACDSRLKNRQKRRRMMLRRDCNPFYLSEAEFVKRYRLTKPLVRKLCDELRPLMKDTKKYTDLPIETKILIALSFYATGSYQCLIGNNEGHFMAQQTVSSVIAQSETELKQNFIQNFTYTGMLGCIDCTQVAIVRPAQNEERFYSRKHYHSLNVQLICDAEMQIIGVDASHGGASHDSFIWTNHPLRTHLEELRNSDSIWFLGDSGYPLRKTMMIPILEAAPGSSEEHYTNLHVRARNIIERTIGLLKARFRCLLVHRVLHYSPQVAGSIINACVILHNICNMAKTPVQQLSDEDVSKESQLRVNNALSEQPHRSNMPLQQGIITRNFLVQQLWERRNLES</sequence>
<evidence type="ECO:0000256" key="1">
    <source>
        <dbReference type="ARBA" id="ARBA00001968"/>
    </source>
</evidence>
<dbReference type="EMBL" id="CAKOGL010000021">
    <property type="protein sequence ID" value="CAH2099208.1"/>
    <property type="molecule type" value="Genomic_DNA"/>
</dbReference>
<dbReference type="Pfam" id="PF13359">
    <property type="entry name" value="DDE_Tnp_4"/>
    <property type="match status" value="1"/>
</dbReference>
<keyword evidence="10" id="KW-1185">Reference proteome</keyword>
<organism evidence="9 10">
    <name type="scientific">Euphydryas editha</name>
    <name type="common">Edith's checkerspot</name>
    <dbReference type="NCBI Taxonomy" id="104508"/>
    <lineage>
        <taxon>Eukaryota</taxon>
        <taxon>Metazoa</taxon>
        <taxon>Ecdysozoa</taxon>
        <taxon>Arthropoda</taxon>
        <taxon>Hexapoda</taxon>
        <taxon>Insecta</taxon>
        <taxon>Pterygota</taxon>
        <taxon>Neoptera</taxon>
        <taxon>Endopterygota</taxon>
        <taxon>Lepidoptera</taxon>
        <taxon>Glossata</taxon>
        <taxon>Ditrysia</taxon>
        <taxon>Papilionoidea</taxon>
        <taxon>Nymphalidae</taxon>
        <taxon>Nymphalinae</taxon>
        <taxon>Euphydryas</taxon>
    </lineage>
</organism>
<feature type="domain" description="DDE Tnp4" evidence="8">
    <location>
        <begin position="138"/>
        <end position="291"/>
    </location>
</feature>
<keyword evidence="6" id="KW-0378">Hydrolase</keyword>
<dbReference type="GO" id="GO:0046872">
    <property type="term" value="F:metal ion binding"/>
    <property type="evidence" value="ECO:0007669"/>
    <property type="project" value="UniProtKB-KW"/>
</dbReference>
<evidence type="ECO:0000256" key="5">
    <source>
        <dbReference type="ARBA" id="ARBA00022723"/>
    </source>
</evidence>
<comment type="cofactor">
    <cofactor evidence="1">
        <name>a divalent metal cation</name>
        <dbReference type="ChEBI" id="CHEBI:60240"/>
    </cofactor>
</comment>
<evidence type="ECO:0000256" key="4">
    <source>
        <dbReference type="ARBA" id="ARBA00022722"/>
    </source>
</evidence>
<comment type="caution">
    <text evidence="9">The sequence shown here is derived from an EMBL/GenBank/DDBJ whole genome shotgun (WGS) entry which is preliminary data.</text>
</comment>
<dbReference type="PANTHER" id="PTHR22930">
    <property type="match status" value="1"/>
</dbReference>
<comment type="subcellular location">
    <subcellularLocation>
        <location evidence="2">Nucleus</location>
    </subcellularLocation>
</comment>
<name>A0AAU9UJA4_EUPED</name>
<keyword evidence="5" id="KW-0479">Metal-binding</keyword>
<dbReference type="Proteomes" id="UP001153954">
    <property type="component" value="Unassembled WGS sequence"/>
</dbReference>
<accession>A0AAU9UJA4</accession>